<gene>
    <name evidence="1" type="ORF">LCGC14_2653560</name>
</gene>
<comment type="caution">
    <text evidence="1">The sequence shown here is derived from an EMBL/GenBank/DDBJ whole genome shotgun (WGS) entry which is preliminary data.</text>
</comment>
<name>A0A0F8ZU59_9ZZZZ</name>
<sequence>MTTNVVAAVVALAAGALAAQPSRGPAKPTTSPANLLAALPSAPGEHMPKIKALGDNEWLILGTPAADPKWGVARGRSWGGRALTYAPHLGGAFFSGEGVHAYVDPKGYYLSDLWFYDANAHRWICLYPGVHAKTVKLQLDEHGFEVNQRGEHTPIAFL</sequence>
<organism evidence="1">
    <name type="scientific">marine sediment metagenome</name>
    <dbReference type="NCBI Taxonomy" id="412755"/>
    <lineage>
        <taxon>unclassified sequences</taxon>
        <taxon>metagenomes</taxon>
        <taxon>ecological metagenomes</taxon>
    </lineage>
</organism>
<dbReference type="AlphaFoldDB" id="A0A0F8ZU59"/>
<reference evidence="1" key="1">
    <citation type="journal article" date="2015" name="Nature">
        <title>Complex archaea that bridge the gap between prokaryotes and eukaryotes.</title>
        <authorList>
            <person name="Spang A."/>
            <person name="Saw J.H."/>
            <person name="Jorgensen S.L."/>
            <person name="Zaremba-Niedzwiedzka K."/>
            <person name="Martijn J."/>
            <person name="Lind A.E."/>
            <person name="van Eijk R."/>
            <person name="Schleper C."/>
            <person name="Guy L."/>
            <person name="Ettema T.J."/>
        </authorList>
    </citation>
    <scope>NUCLEOTIDE SEQUENCE</scope>
</reference>
<proteinExistence type="predicted"/>
<protein>
    <submittedName>
        <fullName evidence="1">Uncharacterized protein</fullName>
    </submittedName>
</protein>
<accession>A0A0F8ZU59</accession>
<feature type="non-terminal residue" evidence="1">
    <location>
        <position position="158"/>
    </location>
</feature>
<evidence type="ECO:0000313" key="1">
    <source>
        <dbReference type="EMBL" id="KKK97358.1"/>
    </source>
</evidence>
<dbReference type="EMBL" id="LAZR01046087">
    <property type="protein sequence ID" value="KKK97358.1"/>
    <property type="molecule type" value="Genomic_DNA"/>
</dbReference>